<dbReference type="AlphaFoldDB" id="A0A2G8SUR6"/>
<dbReference type="Pfam" id="PF02992">
    <property type="entry name" value="Transposase_21"/>
    <property type="match status" value="1"/>
</dbReference>
<evidence type="ECO:0000313" key="2">
    <source>
        <dbReference type="EMBL" id="PIL37507.1"/>
    </source>
</evidence>
<accession>A0A2G8SUR6</accession>
<gene>
    <name evidence="2" type="ORF">GSI_01201</name>
</gene>
<keyword evidence="3" id="KW-1185">Reference proteome</keyword>
<dbReference type="PANTHER" id="PTHR46579:SF2">
    <property type="entry name" value="C2H2-TYPE DOMAIN-CONTAINING PROTEIN"/>
    <property type="match status" value="1"/>
</dbReference>
<dbReference type="PANTHER" id="PTHR46579">
    <property type="entry name" value="F5/8 TYPE C DOMAIN-CONTAINING PROTEIN-RELATED"/>
    <property type="match status" value="1"/>
</dbReference>
<dbReference type="InterPro" id="IPR004242">
    <property type="entry name" value="Transposase_21"/>
</dbReference>
<proteinExistence type="predicted"/>
<name>A0A2G8SUR6_9APHY</name>
<feature type="region of interest" description="Disordered" evidence="1">
    <location>
        <begin position="129"/>
        <end position="173"/>
    </location>
</feature>
<sequence>MIVIQLAASEATHRARLALKNISTTAQHLRQTIHPDMGLTFHSRPTSVADLVPEPKEGAFISFYLWLEQQRHDVVNLEFESTDDLELASFHMSVLEMLDMEISKLETMKTRAWAKLAVEAMIGAHVRGRDDGPLHVKSDPDKPDDPYPHTCTFQETDQPEHAPTQKDTPGKVTYEPNVVYPYRKLESWLTDLVSRRGFVDRMREAWSPFTGRWRDIFHAPAVRTFLGPYRKTPFSSQPDNSVHIVLSLFIDWFNPFRNKKAGKSHSIGAVYLICENLPDHLRYKPEYMCLLSIIPGPKEPTLHQINHLLHPLVDELLVLWHQSILFEKVSPDYIAVLVRAAVIPLVCDLPALRKAAGFAGHMASHFCSFCQLLKDRINDLDRSRWPTRSWKEHLRHARKWRDAPTEAARTAEFKDHGIRWSELLRLEYWDPTQFAVVDAMHNLLLGNLRHHCHDVWGLDVKDKASDSSKAQPHSPEQQLAQLRLVEQAITNQSKKTWGKIRKGYVVAVAEFNGVSPSGASLSKTAYATALLDHFANTPDSVKLPPVLAEATSDFHLAENAHDISKHRVLDQLTITQIRQDISNTIFPSWIERPPRNFGSPSHGKLKADQWRTVSTQLNTNNQTEQMPVTFIRYFHIGSTLRWLMGTIEWPTSAPFRKMVSSYHDAVKSIRAAGIRIADFIPFSLAATDSDSLLRRYDERKEKELPRQVYDALFTLISSSSVPPFSSVHAATADGSPILPSAVNNIGSIERDGVTFATREAGFRNSFVLFNDPMSAIAPPFPLAGQISQIFLHSRRENGRVILETFLHIDEFKSLDPAHIQHDPYRQFPDINTRLLYNEVHATPRIVWVWDVKCHFATLKYTPEDIGAECIVVRSLDRE</sequence>
<evidence type="ECO:0000313" key="3">
    <source>
        <dbReference type="Proteomes" id="UP000230002"/>
    </source>
</evidence>
<feature type="compositionally biased region" description="Basic and acidic residues" evidence="1">
    <location>
        <begin position="129"/>
        <end position="147"/>
    </location>
</feature>
<reference evidence="2 3" key="1">
    <citation type="journal article" date="2015" name="Sci. Rep.">
        <title>Chromosome-level genome map provides insights into diverse defense mechanisms in the medicinal fungus Ganoderma sinense.</title>
        <authorList>
            <person name="Zhu Y."/>
            <person name="Xu J."/>
            <person name="Sun C."/>
            <person name="Zhou S."/>
            <person name="Xu H."/>
            <person name="Nelson D.R."/>
            <person name="Qian J."/>
            <person name="Song J."/>
            <person name="Luo H."/>
            <person name="Xiang L."/>
            <person name="Li Y."/>
            <person name="Xu Z."/>
            <person name="Ji A."/>
            <person name="Wang L."/>
            <person name="Lu S."/>
            <person name="Hayward A."/>
            <person name="Sun W."/>
            <person name="Li X."/>
            <person name="Schwartz D.C."/>
            <person name="Wang Y."/>
            <person name="Chen S."/>
        </authorList>
    </citation>
    <scope>NUCLEOTIDE SEQUENCE [LARGE SCALE GENOMIC DNA]</scope>
    <source>
        <strain evidence="2 3">ZZ0214-1</strain>
    </source>
</reference>
<dbReference type="OrthoDB" id="3247418at2759"/>
<comment type="caution">
    <text evidence="2">The sequence shown here is derived from an EMBL/GenBank/DDBJ whole genome shotgun (WGS) entry which is preliminary data.</text>
</comment>
<dbReference type="STRING" id="1077348.A0A2G8SUR6"/>
<dbReference type="Proteomes" id="UP000230002">
    <property type="component" value="Unassembled WGS sequence"/>
</dbReference>
<evidence type="ECO:0000256" key="1">
    <source>
        <dbReference type="SAM" id="MobiDB-lite"/>
    </source>
</evidence>
<protein>
    <submittedName>
        <fullName evidence="2">Uncharacterized protein</fullName>
    </submittedName>
</protein>
<organism evidence="2 3">
    <name type="scientific">Ganoderma sinense ZZ0214-1</name>
    <dbReference type="NCBI Taxonomy" id="1077348"/>
    <lineage>
        <taxon>Eukaryota</taxon>
        <taxon>Fungi</taxon>
        <taxon>Dikarya</taxon>
        <taxon>Basidiomycota</taxon>
        <taxon>Agaricomycotina</taxon>
        <taxon>Agaricomycetes</taxon>
        <taxon>Polyporales</taxon>
        <taxon>Polyporaceae</taxon>
        <taxon>Ganoderma</taxon>
    </lineage>
</organism>
<dbReference type="EMBL" id="AYKW01000001">
    <property type="protein sequence ID" value="PIL37507.1"/>
    <property type="molecule type" value="Genomic_DNA"/>
</dbReference>